<dbReference type="PROSITE" id="PS50893">
    <property type="entry name" value="ABC_TRANSPORTER_2"/>
    <property type="match status" value="1"/>
</dbReference>
<evidence type="ECO:0000313" key="11">
    <source>
        <dbReference type="EMBL" id="BBO22839.1"/>
    </source>
</evidence>
<comment type="subcellular location">
    <subcellularLocation>
        <location evidence="1">Cell membrane</location>
        <topology evidence="1">Multi-pass membrane protein</topology>
    </subcellularLocation>
</comment>
<keyword evidence="6 8" id="KW-1133">Transmembrane helix</keyword>
<dbReference type="SMART" id="SM00382">
    <property type="entry name" value="AAA"/>
    <property type="match status" value="1"/>
</dbReference>
<dbReference type="PANTHER" id="PTHR43394:SF1">
    <property type="entry name" value="ATP-BINDING CASSETTE SUB-FAMILY B MEMBER 10, MITOCHONDRIAL"/>
    <property type="match status" value="1"/>
</dbReference>
<dbReference type="InterPro" id="IPR003593">
    <property type="entry name" value="AAA+_ATPase"/>
</dbReference>
<evidence type="ECO:0000256" key="8">
    <source>
        <dbReference type="SAM" id="Phobius"/>
    </source>
</evidence>
<keyword evidence="2" id="KW-0813">Transport</keyword>
<reference evidence="11" key="1">
    <citation type="journal article" name="DNA Res.">
        <title>The physiological potential of anammox bacteria as revealed by their core genome structure.</title>
        <authorList>
            <person name="Okubo T."/>
            <person name="Toyoda A."/>
            <person name="Fukuhara K."/>
            <person name="Uchiyama I."/>
            <person name="Harigaya Y."/>
            <person name="Kuroiwa M."/>
            <person name="Suzuki T."/>
            <person name="Murakami Y."/>
            <person name="Suwa Y."/>
            <person name="Takami H."/>
        </authorList>
    </citation>
    <scope>NUCLEOTIDE SEQUENCE</scope>
    <source>
        <strain evidence="11">317325-2</strain>
    </source>
</reference>
<proteinExistence type="predicted"/>
<dbReference type="InterPro" id="IPR036640">
    <property type="entry name" value="ABC1_TM_sf"/>
</dbReference>
<dbReference type="InterPro" id="IPR039421">
    <property type="entry name" value="Type_1_exporter"/>
</dbReference>
<gene>
    <name evidence="11" type="ORF">NPRO_04340</name>
</gene>
<dbReference type="InterPro" id="IPR017871">
    <property type="entry name" value="ABC_transporter-like_CS"/>
</dbReference>
<evidence type="ECO:0000256" key="5">
    <source>
        <dbReference type="ARBA" id="ARBA00022840"/>
    </source>
</evidence>
<feature type="transmembrane region" description="Helical" evidence="8">
    <location>
        <begin position="271"/>
        <end position="298"/>
    </location>
</feature>
<dbReference type="Pfam" id="PF00005">
    <property type="entry name" value="ABC_tran"/>
    <property type="match status" value="1"/>
</dbReference>
<evidence type="ECO:0000256" key="1">
    <source>
        <dbReference type="ARBA" id="ARBA00004651"/>
    </source>
</evidence>
<feature type="transmembrane region" description="Helical" evidence="8">
    <location>
        <begin position="304"/>
        <end position="322"/>
    </location>
</feature>
<organism evidence="11 12">
    <name type="scientific">Candidatus Nitrosymbiomonas proteolyticus</name>
    <dbReference type="NCBI Taxonomy" id="2608984"/>
    <lineage>
        <taxon>Bacteria</taxon>
        <taxon>Bacillati</taxon>
        <taxon>Armatimonadota</taxon>
        <taxon>Armatimonadota incertae sedis</taxon>
        <taxon>Candidatus Nitrosymbiomonas</taxon>
    </lineage>
</organism>
<keyword evidence="7 8" id="KW-0472">Membrane</keyword>
<keyword evidence="5" id="KW-0067">ATP-binding</keyword>
<dbReference type="Proteomes" id="UP000662873">
    <property type="component" value="Chromosome"/>
</dbReference>
<dbReference type="GO" id="GO:0016887">
    <property type="term" value="F:ATP hydrolysis activity"/>
    <property type="evidence" value="ECO:0007669"/>
    <property type="project" value="InterPro"/>
</dbReference>
<dbReference type="AlphaFoldDB" id="A0A809R5Q9"/>
<feature type="transmembrane region" description="Helical" evidence="8">
    <location>
        <begin position="200"/>
        <end position="221"/>
    </location>
</feature>
<dbReference type="GO" id="GO:0015421">
    <property type="term" value="F:ABC-type oligopeptide transporter activity"/>
    <property type="evidence" value="ECO:0007669"/>
    <property type="project" value="TreeGrafter"/>
</dbReference>
<evidence type="ECO:0000256" key="2">
    <source>
        <dbReference type="ARBA" id="ARBA00022448"/>
    </source>
</evidence>
<dbReference type="PROSITE" id="PS00211">
    <property type="entry name" value="ABC_TRANSPORTER_1"/>
    <property type="match status" value="1"/>
</dbReference>
<feature type="transmembrane region" description="Helical" evidence="8">
    <location>
        <begin position="388"/>
        <end position="406"/>
    </location>
</feature>
<dbReference type="PROSITE" id="PS50929">
    <property type="entry name" value="ABC_TM1F"/>
    <property type="match status" value="1"/>
</dbReference>
<sequence>MSTPTLNLEGSAESENRLFVVESDLARDGRIARSRLVVTSGAVFRHELSPGGEELIESWPLAELAEPSIEELVDACALVVRRDGQWVELLRATHARKKQFAAAQAKLAELLTEGETQGELEPIRQCPKCGRPLPEDSDICVACLNRGKTLLRLFGFVRPYRWRILWATALILFGTLIELLPPYLTQHLVDDVLTHGNVALFGWLIGALVVSRLLLMVVQIARGRNIAYLSSSVAIDIRTMLFHKLLSQSLSFFDRRNVGSIMSRMTNDTGALYDVLVDGVPITINQAALLLGVPIAMLIVNWEIALWAILPIPFVLVAVRIFRRRMMRVWSRFWHSWSRLTSTLSGVLQGTRVVKAFYGESREERKFERRVRDLAQAGYTAEVGWSNLFPAVVFTMSISGFLVWWVGGQAVLNGRLTLGELTAFIGYLALLSQPLMMIQRIIDWTSRSLTAAERVFEVLDMPVEVQEAQDAVAIDAIRGDVEFRGVRFGYDLSHEVIRGIDLSVRAGQMVGIVGRSGAGKSTLINLLMRFYDPTEGTLEIDGIDLRQIRVEDYRRQVGVVLQESYLFPGSIRDNIAYGRSDASLEEIIEAANAANAHDFIMSLPDAYDTYVGERGQRLSGGERQRIAIARAILHNPRILVLDEATSSVDTETERQIHEALERLVHGRTVFAIAHRLSTLRNADLLILMDEGKIVEQGTHEELMAKADGKYASLVNMQLEIAKVRESFVFTEEE</sequence>
<feature type="domain" description="ABC transmembrane type-1" evidence="10">
    <location>
        <begin position="165"/>
        <end position="442"/>
    </location>
</feature>
<dbReference type="PANTHER" id="PTHR43394">
    <property type="entry name" value="ATP-DEPENDENT PERMEASE MDL1, MITOCHONDRIAL"/>
    <property type="match status" value="1"/>
</dbReference>
<dbReference type="GO" id="GO:0005886">
    <property type="term" value="C:plasma membrane"/>
    <property type="evidence" value="ECO:0007669"/>
    <property type="project" value="UniProtKB-SubCell"/>
</dbReference>
<dbReference type="CDD" id="cd18563">
    <property type="entry name" value="ABC_6TM_exporter_like"/>
    <property type="match status" value="1"/>
</dbReference>
<dbReference type="EMBL" id="AP021858">
    <property type="protein sequence ID" value="BBO22839.1"/>
    <property type="molecule type" value="Genomic_DNA"/>
</dbReference>
<evidence type="ECO:0000313" key="12">
    <source>
        <dbReference type="Proteomes" id="UP000662873"/>
    </source>
</evidence>
<evidence type="ECO:0000256" key="7">
    <source>
        <dbReference type="ARBA" id="ARBA00023136"/>
    </source>
</evidence>
<evidence type="ECO:0000259" key="10">
    <source>
        <dbReference type="PROSITE" id="PS50929"/>
    </source>
</evidence>
<keyword evidence="3 8" id="KW-0812">Transmembrane</keyword>
<evidence type="ECO:0000256" key="4">
    <source>
        <dbReference type="ARBA" id="ARBA00022741"/>
    </source>
</evidence>
<dbReference type="InterPro" id="IPR027417">
    <property type="entry name" value="P-loop_NTPase"/>
</dbReference>
<evidence type="ECO:0000256" key="3">
    <source>
        <dbReference type="ARBA" id="ARBA00022692"/>
    </source>
</evidence>
<dbReference type="KEGG" id="npy:NPRO_04340"/>
<dbReference type="Gene3D" id="3.40.50.300">
    <property type="entry name" value="P-loop containing nucleotide triphosphate hydrolases"/>
    <property type="match status" value="1"/>
</dbReference>
<dbReference type="InterPro" id="IPR011527">
    <property type="entry name" value="ABC1_TM_dom"/>
</dbReference>
<dbReference type="GO" id="GO:0005524">
    <property type="term" value="F:ATP binding"/>
    <property type="evidence" value="ECO:0007669"/>
    <property type="project" value="UniProtKB-KW"/>
</dbReference>
<dbReference type="SUPFAM" id="SSF90123">
    <property type="entry name" value="ABC transporter transmembrane region"/>
    <property type="match status" value="1"/>
</dbReference>
<dbReference type="InterPro" id="IPR003439">
    <property type="entry name" value="ABC_transporter-like_ATP-bd"/>
</dbReference>
<evidence type="ECO:0000259" key="9">
    <source>
        <dbReference type="PROSITE" id="PS50893"/>
    </source>
</evidence>
<protein>
    <submittedName>
        <fullName evidence="11">ABC transporter</fullName>
    </submittedName>
</protein>
<dbReference type="Pfam" id="PF00664">
    <property type="entry name" value="ABC_membrane"/>
    <property type="match status" value="1"/>
</dbReference>
<evidence type="ECO:0000256" key="6">
    <source>
        <dbReference type="ARBA" id="ARBA00022989"/>
    </source>
</evidence>
<keyword evidence="4" id="KW-0547">Nucleotide-binding</keyword>
<dbReference type="Gene3D" id="1.20.1560.10">
    <property type="entry name" value="ABC transporter type 1, transmembrane domain"/>
    <property type="match status" value="1"/>
</dbReference>
<dbReference type="FunFam" id="3.40.50.300:FF:000287">
    <property type="entry name" value="Multidrug ABC transporter ATP-binding protein"/>
    <property type="match status" value="1"/>
</dbReference>
<name>A0A809R5Q9_9BACT</name>
<feature type="transmembrane region" description="Helical" evidence="8">
    <location>
        <begin position="162"/>
        <end position="180"/>
    </location>
</feature>
<accession>A0A809R5Q9</accession>
<feature type="domain" description="ABC transporter" evidence="9">
    <location>
        <begin position="481"/>
        <end position="715"/>
    </location>
</feature>
<dbReference type="SUPFAM" id="SSF52540">
    <property type="entry name" value="P-loop containing nucleoside triphosphate hydrolases"/>
    <property type="match status" value="1"/>
</dbReference>